<keyword evidence="1" id="KW-0812">Transmembrane</keyword>
<evidence type="ECO:0000256" key="1">
    <source>
        <dbReference type="SAM" id="Phobius"/>
    </source>
</evidence>
<keyword evidence="1" id="KW-0472">Membrane</keyword>
<evidence type="ECO:0000313" key="3">
    <source>
        <dbReference type="EMBL" id="SHJ63937.1"/>
    </source>
</evidence>
<organism evidence="3 4">
    <name type="scientific">Flavobacterium haoranii</name>
    <dbReference type="NCBI Taxonomy" id="683124"/>
    <lineage>
        <taxon>Bacteria</taxon>
        <taxon>Pseudomonadati</taxon>
        <taxon>Bacteroidota</taxon>
        <taxon>Flavobacteriia</taxon>
        <taxon>Flavobacteriales</taxon>
        <taxon>Flavobacteriaceae</taxon>
        <taxon>Flavobacterium</taxon>
    </lineage>
</organism>
<evidence type="ECO:0000313" key="4">
    <source>
        <dbReference type="Proteomes" id="UP000184232"/>
    </source>
</evidence>
<evidence type="ECO:0000259" key="2">
    <source>
        <dbReference type="Pfam" id="PF06713"/>
    </source>
</evidence>
<reference evidence="3 4" key="1">
    <citation type="submission" date="2016-11" db="EMBL/GenBank/DDBJ databases">
        <authorList>
            <person name="Jaros S."/>
            <person name="Januszkiewicz K."/>
            <person name="Wedrychowicz H."/>
        </authorList>
    </citation>
    <scope>NUCLEOTIDE SEQUENCE [LARGE SCALE GENOMIC DNA]</scope>
    <source>
        <strain evidence="3 4">DSM 22807</strain>
    </source>
</reference>
<feature type="transmembrane region" description="Helical" evidence="1">
    <location>
        <begin position="36"/>
        <end position="56"/>
    </location>
</feature>
<proteinExistence type="predicted"/>
<dbReference type="Proteomes" id="UP000184232">
    <property type="component" value="Unassembled WGS sequence"/>
</dbReference>
<dbReference type="AlphaFoldDB" id="A0A1M6KYB5"/>
<dbReference type="InterPro" id="IPR009589">
    <property type="entry name" value="PH_YyaB-like"/>
</dbReference>
<protein>
    <submittedName>
        <fullName evidence="3">PH domain-containing protein</fullName>
    </submittedName>
</protein>
<gene>
    <name evidence="3" type="ORF">SAMN05444337_2331</name>
</gene>
<keyword evidence="4" id="KW-1185">Reference proteome</keyword>
<dbReference type="STRING" id="683124.SAMN05444337_2331"/>
<feature type="transmembrane region" description="Helical" evidence="1">
    <location>
        <begin position="12"/>
        <end position="30"/>
    </location>
</feature>
<accession>A0A1M6KYB5</accession>
<sequence>MYKSSVSNTSRVIFIAVILIIVATTLPVFFSNDFHALLIVTIINGITLLLLLWIIFRTNYTIDESYLICKSGPFKKKIKIQSISKISYHKGIIVPSFWKFSLNHYGLIINYQKFEDVYISPKDEIDFIAELTQINPNIIIVESK</sequence>
<dbReference type="GO" id="GO:0030153">
    <property type="term" value="P:bacteriocin immunity"/>
    <property type="evidence" value="ECO:0007669"/>
    <property type="project" value="InterPro"/>
</dbReference>
<keyword evidence="1" id="KW-1133">Transmembrane helix</keyword>
<dbReference type="OrthoDB" id="1437824at2"/>
<dbReference type="EMBL" id="FQZH01000005">
    <property type="protein sequence ID" value="SHJ63937.1"/>
    <property type="molecule type" value="Genomic_DNA"/>
</dbReference>
<feature type="domain" description="Uncharacterized protein YyaB-like PH" evidence="2">
    <location>
        <begin position="58"/>
        <end position="135"/>
    </location>
</feature>
<dbReference type="RefSeq" id="WP_072785277.1">
    <property type="nucleotide sequence ID" value="NZ_CP045292.1"/>
</dbReference>
<dbReference type="Pfam" id="PF06713">
    <property type="entry name" value="bPH_4"/>
    <property type="match status" value="1"/>
</dbReference>
<name>A0A1M6KYB5_9FLAO</name>